<protein>
    <submittedName>
        <fullName evidence="2">Uncharacterized protein LOC118406344</fullName>
    </submittedName>
</protein>
<evidence type="ECO:0000313" key="1">
    <source>
        <dbReference type="Proteomes" id="UP000001554"/>
    </source>
</evidence>
<organism evidence="1 2">
    <name type="scientific">Branchiostoma floridae</name>
    <name type="common">Florida lancelet</name>
    <name type="synonym">Amphioxus</name>
    <dbReference type="NCBI Taxonomy" id="7739"/>
    <lineage>
        <taxon>Eukaryota</taxon>
        <taxon>Metazoa</taxon>
        <taxon>Chordata</taxon>
        <taxon>Cephalochordata</taxon>
        <taxon>Leptocardii</taxon>
        <taxon>Amphioxiformes</taxon>
        <taxon>Branchiostomatidae</taxon>
        <taxon>Branchiostoma</taxon>
    </lineage>
</organism>
<name>A0A9J7KJC5_BRAFL</name>
<sequence length="126" mass="14643">MDQPFTCVYPRMFRHSVWRHSDLYTSQLSTTDRTPRPLCDRGPLYFQRLTFVITATHLIASIRRRRLRYLGHILRMDPSRLRISVSSGAIKPGSTACSYRGWDLHAISTASSKIGARVYVEHYQRT</sequence>
<dbReference type="AlphaFoldDB" id="A0A9J7KJC5"/>
<keyword evidence="1" id="KW-1185">Reference proteome</keyword>
<reference evidence="2" key="2">
    <citation type="submission" date="2025-08" db="UniProtKB">
        <authorList>
            <consortium name="RefSeq"/>
        </authorList>
    </citation>
    <scope>IDENTIFICATION</scope>
    <source>
        <strain evidence="2">S238N-H82</strain>
        <tissue evidence="2">Testes</tissue>
    </source>
</reference>
<evidence type="ECO:0000313" key="2">
    <source>
        <dbReference type="RefSeq" id="XP_035662198.1"/>
    </source>
</evidence>
<reference evidence="1" key="1">
    <citation type="journal article" date="2020" name="Nat. Ecol. Evol.">
        <title>Deeply conserved synteny resolves early events in vertebrate evolution.</title>
        <authorList>
            <person name="Simakov O."/>
            <person name="Marletaz F."/>
            <person name="Yue J.X."/>
            <person name="O'Connell B."/>
            <person name="Jenkins J."/>
            <person name="Brandt A."/>
            <person name="Calef R."/>
            <person name="Tung C.H."/>
            <person name="Huang T.K."/>
            <person name="Schmutz J."/>
            <person name="Satoh N."/>
            <person name="Yu J.K."/>
            <person name="Putnam N.H."/>
            <person name="Green R.E."/>
            <person name="Rokhsar D.S."/>
        </authorList>
    </citation>
    <scope>NUCLEOTIDE SEQUENCE [LARGE SCALE GENOMIC DNA]</scope>
    <source>
        <strain evidence="1">S238N-H82</strain>
    </source>
</reference>
<dbReference type="Proteomes" id="UP000001554">
    <property type="component" value="Chromosome 19"/>
</dbReference>
<accession>A0A9J7KJC5</accession>
<proteinExistence type="predicted"/>
<dbReference type="KEGG" id="bfo:118406344"/>
<dbReference type="GeneID" id="118406344"/>
<dbReference type="RefSeq" id="XP_035662198.1">
    <property type="nucleotide sequence ID" value="XM_035806305.1"/>
</dbReference>
<gene>
    <name evidence="2" type="primary">LOC118406344</name>
</gene>